<name>A0ABN9WMA2_9DINO</name>
<dbReference type="InterPro" id="IPR015655">
    <property type="entry name" value="PP2C"/>
</dbReference>
<dbReference type="CDD" id="cd00143">
    <property type="entry name" value="PP2Cc"/>
    <property type="match status" value="1"/>
</dbReference>
<comment type="caution">
    <text evidence="2">The sequence shown here is derived from an EMBL/GenBank/DDBJ whole genome shotgun (WGS) entry which is preliminary data.</text>
</comment>
<dbReference type="SUPFAM" id="SSF81606">
    <property type="entry name" value="PP2C-like"/>
    <property type="match status" value="1"/>
</dbReference>
<organism evidence="2 3">
    <name type="scientific">Prorocentrum cordatum</name>
    <dbReference type="NCBI Taxonomy" id="2364126"/>
    <lineage>
        <taxon>Eukaryota</taxon>
        <taxon>Sar</taxon>
        <taxon>Alveolata</taxon>
        <taxon>Dinophyceae</taxon>
        <taxon>Prorocentrales</taxon>
        <taxon>Prorocentraceae</taxon>
        <taxon>Prorocentrum</taxon>
    </lineage>
</organism>
<dbReference type="InterPro" id="IPR036457">
    <property type="entry name" value="PPM-type-like_dom_sf"/>
</dbReference>
<dbReference type="Proteomes" id="UP001189429">
    <property type="component" value="Unassembled WGS sequence"/>
</dbReference>
<feature type="domain" description="PPM-type phosphatase" evidence="1">
    <location>
        <begin position="2"/>
        <end position="261"/>
    </location>
</feature>
<protein>
    <recommendedName>
        <fullName evidence="1">PPM-type phosphatase domain-containing protein</fullName>
    </recommendedName>
</protein>
<evidence type="ECO:0000313" key="2">
    <source>
        <dbReference type="EMBL" id="CAK0886362.1"/>
    </source>
</evidence>
<dbReference type="PANTHER" id="PTHR13832">
    <property type="entry name" value="PROTEIN PHOSPHATASE 2C"/>
    <property type="match status" value="1"/>
</dbReference>
<evidence type="ECO:0000313" key="3">
    <source>
        <dbReference type="Proteomes" id="UP001189429"/>
    </source>
</evidence>
<dbReference type="Gene3D" id="3.60.40.10">
    <property type="entry name" value="PPM-type phosphatase domain"/>
    <property type="match status" value="1"/>
</dbReference>
<dbReference type="Pfam" id="PF00481">
    <property type="entry name" value="PP2C"/>
    <property type="match status" value="1"/>
</dbReference>
<dbReference type="PROSITE" id="PS51746">
    <property type="entry name" value="PPM_2"/>
    <property type="match status" value="1"/>
</dbReference>
<proteinExistence type="predicted"/>
<dbReference type="EMBL" id="CAUYUJ010018793">
    <property type="protein sequence ID" value="CAK0886362.1"/>
    <property type="molecule type" value="Genomic_DNA"/>
</dbReference>
<evidence type="ECO:0000259" key="1">
    <source>
        <dbReference type="PROSITE" id="PS51746"/>
    </source>
</evidence>
<dbReference type="PANTHER" id="PTHR13832:SF854">
    <property type="entry name" value="PROTEIN PHOSPHATASE 2C-RELATED PROTEIN"/>
    <property type="match status" value="1"/>
</dbReference>
<sequence length="261" mass="28755">MLCDSAAMQGRRPKQEDRHVKVPDLTKAAMALKMPIGHLEQPCGFFAVYDGHQGHACSEYVAKTFHLRLLKKLSADKCGSSWTDERLCSALRESCEELDKEFLAKFRTAPDGSTAVVSLVTGARLFVAWLGDSRCLLCRETSQGGLAAVALTEDHRPSLKSEAERVKKAGGAVVNFDGALRVAHVGYEERVREIRRAKAQGLGDMEDARSLSHWLCRVRWGIENSRPSPERPCWMHRRACGLSNLRGPTSSSPSCATGFPT</sequence>
<reference evidence="2" key="1">
    <citation type="submission" date="2023-10" db="EMBL/GenBank/DDBJ databases">
        <authorList>
            <person name="Chen Y."/>
            <person name="Shah S."/>
            <person name="Dougan E. K."/>
            <person name="Thang M."/>
            <person name="Chan C."/>
        </authorList>
    </citation>
    <scope>NUCLEOTIDE SEQUENCE [LARGE SCALE GENOMIC DNA]</scope>
</reference>
<keyword evidence="3" id="KW-1185">Reference proteome</keyword>
<dbReference type="SMART" id="SM00332">
    <property type="entry name" value="PP2Cc"/>
    <property type="match status" value="1"/>
</dbReference>
<dbReference type="InterPro" id="IPR001932">
    <property type="entry name" value="PPM-type_phosphatase-like_dom"/>
</dbReference>
<accession>A0ABN9WMA2</accession>
<gene>
    <name evidence="2" type="ORF">PCOR1329_LOCUS67727</name>
</gene>